<evidence type="ECO:0000256" key="5">
    <source>
        <dbReference type="RuleBase" id="RU003953"/>
    </source>
</evidence>
<feature type="domain" description="Poly A polymerase head" evidence="6">
    <location>
        <begin position="71"/>
        <end position="216"/>
    </location>
</feature>
<evidence type="ECO:0000259" key="6">
    <source>
        <dbReference type="Pfam" id="PF01743"/>
    </source>
</evidence>
<evidence type="ECO:0000256" key="2">
    <source>
        <dbReference type="ARBA" id="ARBA00022679"/>
    </source>
</evidence>
<keyword evidence="9" id="KW-1185">Reference proteome</keyword>
<gene>
    <name evidence="8" type="ORF">PSTG_15716</name>
</gene>
<dbReference type="GO" id="GO:0005739">
    <property type="term" value="C:mitochondrion"/>
    <property type="evidence" value="ECO:0007669"/>
    <property type="project" value="UniProtKB-ARBA"/>
</dbReference>
<dbReference type="Pfam" id="PF12627">
    <property type="entry name" value="PolyA_pol_RNAbd"/>
    <property type="match status" value="1"/>
</dbReference>
<comment type="similarity">
    <text evidence="1 5">Belongs to the tRNA nucleotidyltransferase/poly(A) polymerase family.</text>
</comment>
<dbReference type="SUPFAM" id="SSF81301">
    <property type="entry name" value="Nucleotidyltransferase"/>
    <property type="match status" value="1"/>
</dbReference>
<dbReference type="EMBL" id="AJIL01000233">
    <property type="protein sequence ID" value="KNE90850.1"/>
    <property type="molecule type" value="Genomic_DNA"/>
</dbReference>
<dbReference type="Gene3D" id="3.30.460.10">
    <property type="entry name" value="Beta Polymerase, domain 2"/>
    <property type="match status" value="1"/>
</dbReference>
<reference evidence="8" key="1">
    <citation type="submission" date="2014-03" db="EMBL/GenBank/DDBJ databases">
        <title>Cloning and expression analysis of gamma-glutamylcysteines synthetase in perennial ryegrass.</title>
        <authorList>
            <person name="Wei S."/>
            <person name="Sun Z."/>
        </authorList>
    </citation>
    <scope>NUCLEOTIDE SEQUENCE</scope>
    <source>
        <strain evidence="8">Race PST-78</strain>
    </source>
</reference>
<name>A0A0L0UV01_9BASI</name>
<dbReference type="GO" id="GO:0052927">
    <property type="term" value="F:CC tRNA cytidylyltransferase activity"/>
    <property type="evidence" value="ECO:0007669"/>
    <property type="project" value="TreeGrafter"/>
</dbReference>
<dbReference type="GO" id="GO:0003723">
    <property type="term" value="F:RNA binding"/>
    <property type="evidence" value="ECO:0007669"/>
    <property type="project" value="UniProtKB-KW"/>
</dbReference>
<dbReference type="InterPro" id="IPR032828">
    <property type="entry name" value="PolyA_RNA-bd"/>
</dbReference>
<evidence type="ECO:0000256" key="1">
    <source>
        <dbReference type="ARBA" id="ARBA00007265"/>
    </source>
</evidence>
<comment type="caution">
    <text evidence="8">The sequence shown here is derived from an EMBL/GenBank/DDBJ whole genome shotgun (WGS) entry which is preliminary data.</text>
</comment>
<keyword evidence="3" id="KW-0547">Nucleotide-binding</keyword>
<organism evidence="8 9">
    <name type="scientific">Puccinia striiformis f. sp. tritici PST-78</name>
    <dbReference type="NCBI Taxonomy" id="1165861"/>
    <lineage>
        <taxon>Eukaryota</taxon>
        <taxon>Fungi</taxon>
        <taxon>Dikarya</taxon>
        <taxon>Basidiomycota</taxon>
        <taxon>Pucciniomycotina</taxon>
        <taxon>Pucciniomycetes</taxon>
        <taxon>Pucciniales</taxon>
        <taxon>Pucciniaceae</taxon>
        <taxon>Puccinia</taxon>
    </lineage>
</organism>
<dbReference type="CDD" id="cd05398">
    <property type="entry name" value="NT_ClassII-CCAase"/>
    <property type="match status" value="1"/>
</dbReference>
<evidence type="ECO:0000256" key="4">
    <source>
        <dbReference type="ARBA" id="ARBA00022884"/>
    </source>
</evidence>
<evidence type="ECO:0000313" key="8">
    <source>
        <dbReference type="EMBL" id="KNE90850.1"/>
    </source>
</evidence>
<dbReference type="GO" id="GO:0001680">
    <property type="term" value="P:tRNA 3'-terminal CCA addition"/>
    <property type="evidence" value="ECO:0007669"/>
    <property type="project" value="TreeGrafter"/>
</dbReference>
<evidence type="ECO:0000259" key="7">
    <source>
        <dbReference type="Pfam" id="PF12627"/>
    </source>
</evidence>
<dbReference type="AlphaFoldDB" id="A0A0L0UV01"/>
<dbReference type="STRING" id="1165861.A0A0L0UV01"/>
<dbReference type="FunFam" id="3.30.460.10:FF:000019">
    <property type="entry name" value="tRNA nucleotidyltransferase cca2"/>
    <property type="match status" value="1"/>
</dbReference>
<keyword evidence="4 5" id="KW-0694">RNA-binding</keyword>
<evidence type="ECO:0000313" key="9">
    <source>
        <dbReference type="Proteomes" id="UP000054564"/>
    </source>
</evidence>
<protein>
    <recommendedName>
        <fullName evidence="10">Poly A polymerase head domain-containing protein</fullName>
    </recommendedName>
</protein>
<dbReference type="PANTHER" id="PTHR13734">
    <property type="entry name" value="TRNA-NUCLEOTIDYLTRANSFERASE"/>
    <property type="match status" value="1"/>
</dbReference>
<evidence type="ECO:0000256" key="3">
    <source>
        <dbReference type="ARBA" id="ARBA00022741"/>
    </source>
</evidence>
<dbReference type="InterPro" id="IPR002646">
    <property type="entry name" value="PolA_pol_head_dom"/>
</dbReference>
<dbReference type="GO" id="GO:0052929">
    <property type="term" value="F:ATP:3'-cytidine-cytidine-tRNA adenylyltransferase activity"/>
    <property type="evidence" value="ECO:0007669"/>
    <property type="project" value="TreeGrafter"/>
</dbReference>
<dbReference type="OrthoDB" id="2499715at2759"/>
<dbReference type="GO" id="GO:0000166">
    <property type="term" value="F:nucleotide binding"/>
    <property type="evidence" value="ECO:0007669"/>
    <property type="project" value="UniProtKB-KW"/>
</dbReference>
<sequence length="585" mass="66308">MRTRVQSIGSLMKRTITTNNNNSSNKRPWRMTKNYQQIILNQSEAKLCKLLDRCTDHLSSSSSSSADSLTLRIAGGWVRDKLLGVESNDLDIAISSLTGQDFATKFSNYLIENRQEEEVLELGKIATIEARPDQSKHLETATTTFMGLDLDFVQLRSEEYGDIDSRIPSTVSFGTPLEDALRRDITINSLFYNIHTQQIEDHTEKGLKDLEAGLIRTPLPAEHTFKDDPLRLLRCIRFATRFGFQLDTDIISAAKSESIRVALKEKISRERVGTEVDKMLKGRDPLSSIKMIKQLGLYELVFSPPINLQLQQDREGMIRIEESIAVETSTWLDRLLGSTTDHSTPSLLPNPISEYILSKNESLLDINRRRLFLASALTPYRYFNSKSGKKLVWAGELVIADSLKLGNHDKNYVSHLFSALSILNSDHLKSILNGDSPSILRVELGRILRSIHVHDLKQTENSASLNWQTSFFFALVIEITNLGSSDHSILDTESSDQRNRIIEVYSQVVQKIIELDLPFVVTAEFEKRRLDGKEICQVLGIKPGRHLAEIIEKLIDRQIQFPNQSKEEGSKWLRDQVQSGLIKIS</sequence>
<dbReference type="Proteomes" id="UP000054564">
    <property type="component" value="Unassembled WGS sequence"/>
</dbReference>
<dbReference type="PANTHER" id="PTHR13734:SF5">
    <property type="entry name" value="CCA TRNA NUCLEOTIDYLTRANSFERASE, MITOCHONDRIAL"/>
    <property type="match status" value="1"/>
</dbReference>
<dbReference type="EMBL" id="AJIL01000233">
    <property type="protein sequence ID" value="KNE90849.1"/>
    <property type="molecule type" value="Genomic_DNA"/>
</dbReference>
<accession>A0A0L0UV01</accession>
<feature type="domain" description="tRNA nucleotidyltransferase/poly(A) polymerase RNA and SrmB- binding" evidence="7">
    <location>
        <begin position="265"/>
        <end position="302"/>
    </location>
</feature>
<keyword evidence="2 5" id="KW-0808">Transferase</keyword>
<dbReference type="EMBL" id="AJIL01000233">
    <property type="protein sequence ID" value="KNE90848.1"/>
    <property type="molecule type" value="Genomic_DNA"/>
</dbReference>
<reference evidence="9" key="2">
    <citation type="submission" date="2014-03" db="EMBL/GenBank/DDBJ databases">
        <title>The Genome Sequence of Puccinia striiformis f. sp. tritici PST-78.</title>
        <authorList>
            <consortium name="The Broad Institute Genome Sequencing Platform"/>
            <person name="Cuomo C."/>
            <person name="Hulbert S."/>
            <person name="Chen X."/>
            <person name="Walker B."/>
            <person name="Young S.K."/>
            <person name="Zeng Q."/>
            <person name="Gargeya S."/>
            <person name="Fitzgerald M."/>
            <person name="Haas B."/>
            <person name="Abouelleil A."/>
            <person name="Alvarado L."/>
            <person name="Arachchi H.M."/>
            <person name="Berlin A.M."/>
            <person name="Chapman S.B."/>
            <person name="Goldberg J."/>
            <person name="Griggs A."/>
            <person name="Gujja S."/>
            <person name="Hansen M."/>
            <person name="Howarth C."/>
            <person name="Imamovic A."/>
            <person name="Larimer J."/>
            <person name="McCowan C."/>
            <person name="Montmayeur A."/>
            <person name="Murphy C."/>
            <person name="Neiman D."/>
            <person name="Pearson M."/>
            <person name="Priest M."/>
            <person name="Roberts A."/>
            <person name="Saif S."/>
            <person name="Shea T."/>
            <person name="Sisk P."/>
            <person name="Sykes S."/>
            <person name="Wortman J."/>
            <person name="Nusbaum C."/>
            <person name="Birren B."/>
        </authorList>
    </citation>
    <scope>NUCLEOTIDE SEQUENCE [LARGE SCALE GENOMIC DNA]</scope>
    <source>
        <strain evidence="9">race PST-78</strain>
    </source>
</reference>
<evidence type="ECO:0008006" key="10">
    <source>
        <dbReference type="Google" id="ProtNLM"/>
    </source>
</evidence>
<dbReference type="Gene3D" id="1.10.3090.10">
    <property type="entry name" value="cca-adding enzyme, domain 2"/>
    <property type="match status" value="1"/>
</dbReference>
<dbReference type="SUPFAM" id="SSF81891">
    <property type="entry name" value="Poly A polymerase C-terminal region-like"/>
    <property type="match status" value="1"/>
</dbReference>
<proteinExistence type="inferred from homology"/>
<dbReference type="Pfam" id="PF01743">
    <property type="entry name" value="PolyA_pol"/>
    <property type="match status" value="1"/>
</dbReference>
<dbReference type="InterPro" id="IPR043519">
    <property type="entry name" value="NT_sf"/>
</dbReference>